<accession>A0A392QFN0</accession>
<name>A0A392QFN0_9FABA</name>
<sequence>KSPQPQPDISPSEPQPDIPVTKPTSPTKQSSPHPELTPEHIAPEPTPEQFPEPSPEHIYPESTSDISSSEPTPEPHSNPSAEHASPERIHTCAPKPSDAEVVIIDNPATETPTLSTIPIPSPSSSNPFSNLSTQFHEDLLRLSKIKDRFLVCPSDVDLEVSSIKARICNALDVAAEEIKAVVSKRDLDGISFMRNSL</sequence>
<feature type="region of interest" description="Disordered" evidence="1">
    <location>
        <begin position="1"/>
        <end position="97"/>
    </location>
</feature>
<organism evidence="2 3">
    <name type="scientific">Trifolium medium</name>
    <dbReference type="NCBI Taxonomy" id="97028"/>
    <lineage>
        <taxon>Eukaryota</taxon>
        <taxon>Viridiplantae</taxon>
        <taxon>Streptophyta</taxon>
        <taxon>Embryophyta</taxon>
        <taxon>Tracheophyta</taxon>
        <taxon>Spermatophyta</taxon>
        <taxon>Magnoliopsida</taxon>
        <taxon>eudicotyledons</taxon>
        <taxon>Gunneridae</taxon>
        <taxon>Pentapetalae</taxon>
        <taxon>rosids</taxon>
        <taxon>fabids</taxon>
        <taxon>Fabales</taxon>
        <taxon>Fabaceae</taxon>
        <taxon>Papilionoideae</taxon>
        <taxon>50 kb inversion clade</taxon>
        <taxon>NPAAA clade</taxon>
        <taxon>Hologalegina</taxon>
        <taxon>IRL clade</taxon>
        <taxon>Trifolieae</taxon>
        <taxon>Trifolium</taxon>
    </lineage>
</organism>
<reference evidence="2 3" key="1">
    <citation type="journal article" date="2018" name="Front. Plant Sci.">
        <title>Red Clover (Trifolium pratense) and Zigzag Clover (T. medium) - A Picture of Genomic Similarities and Differences.</title>
        <authorList>
            <person name="Dluhosova J."/>
            <person name="Istvanek J."/>
            <person name="Nedelnik J."/>
            <person name="Repkova J."/>
        </authorList>
    </citation>
    <scope>NUCLEOTIDE SEQUENCE [LARGE SCALE GENOMIC DNA]</scope>
    <source>
        <strain evidence="3">cv. 10/8</strain>
        <tissue evidence="2">Leaf</tissue>
    </source>
</reference>
<feature type="compositionally biased region" description="Pro residues" evidence="1">
    <location>
        <begin position="44"/>
        <end position="53"/>
    </location>
</feature>
<feature type="compositionally biased region" description="Pro residues" evidence="1">
    <location>
        <begin position="1"/>
        <end position="17"/>
    </location>
</feature>
<proteinExistence type="predicted"/>
<protein>
    <submittedName>
        <fullName evidence="2">Uncharacterized protein</fullName>
    </submittedName>
</protein>
<feature type="compositionally biased region" description="Polar residues" evidence="1">
    <location>
        <begin position="22"/>
        <end position="32"/>
    </location>
</feature>
<dbReference type="AlphaFoldDB" id="A0A392QFN0"/>
<dbReference type="Proteomes" id="UP000265520">
    <property type="component" value="Unassembled WGS sequence"/>
</dbReference>
<evidence type="ECO:0000313" key="2">
    <source>
        <dbReference type="EMBL" id="MCI22729.1"/>
    </source>
</evidence>
<keyword evidence="3" id="KW-1185">Reference proteome</keyword>
<dbReference type="EMBL" id="LXQA010132031">
    <property type="protein sequence ID" value="MCI22729.1"/>
    <property type="molecule type" value="Genomic_DNA"/>
</dbReference>
<evidence type="ECO:0000313" key="3">
    <source>
        <dbReference type="Proteomes" id="UP000265520"/>
    </source>
</evidence>
<comment type="caution">
    <text evidence="2">The sequence shown here is derived from an EMBL/GenBank/DDBJ whole genome shotgun (WGS) entry which is preliminary data.</text>
</comment>
<evidence type="ECO:0000256" key="1">
    <source>
        <dbReference type="SAM" id="MobiDB-lite"/>
    </source>
</evidence>
<feature type="non-terminal residue" evidence="2">
    <location>
        <position position="1"/>
    </location>
</feature>
<feature type="non-terminal residue" evidence="2">
    <location>
        <position position="197"/>
    </location>
</feature>
<feature type="compositionally biased region" description="Polar residues" evidence="1">
    <location>
        <begin position="61"/>
        <end position="80"/>
    </location>
</feature>